<reference evidence="1 3" key="1">
    <citation type="journal article" date="2023" name="Microb. Genom.">
        <title>Mesoterricola silvestris gen. nov., sp. nov., Mesoterricola sediminis sp. nov., Geothrix oryzae sp. nov., Geothrix edaphica sp. nov., Geothrix rubra sp. nov., and Geothrix limicola sp. nov., six novel members of Acidobacteriota isolated from soils.</title>
        <authorList>
            <person name="Weisberg A.J."/>
            <person name="Pearce E."/>
            <person name="Kramer C.G."/>
            <person name="Chang J.H."/>
            <person name="Clarke C.R."/>
        </authorList>
    </citation>
    <scope>NUCLEOTIDE SEQUENCE</scope>
    <source>
        <strain evidence="2 3">NB05-1H</strain>
        <strain evidence="1">NRRL_B-16521</strain>
    </source>
</reference>
<keyword evidence="3" id="KW-1185">Reference proteome</keyword>
<proteinExistence type="predicted"/>
<dbReference type="Proteomes" id="UP001282288">
    <property type="component" value="Unassembled WGS sequence"/>
</dbReference>
<dbReference type="GeneID" id="69812543"/>
<evidence type="ECO:0000313" key="3">
    <source>
        <dbReference type="Proteomes" id="UP001272987"/>
    </source>
</evidence>
<evidence type="ECO:0000313" key="4">
    <source>
        <dbReference type="Proteomes" id="UP001282288"/>
    </source>
</evidence>
<organism evidence="1 4">
    <name type="scientific">Streptomyces acidiscabies</name>
    <dbReference type="NCBI Taxonomy" id="42234"/>
    <lineage>
        <taxon>Bacteria</taxon>
        <taxon>Bacillati</taxon>
        <taxon>Actinomycetota</taxon>
        <taxon>Actinomycetes</taxon>
        <taxon>Kitasatosporales</taxon>
        <taxon>Streptomycetaceae</taxon>
        <taxon>Streptomyces</taxon>
    </lineage>
</organism>
<comment type="caution">
    <text evidence="1">The sequence shown here is derived from an EMBL/GenBank/DDBJ whole genome shotgun (WGS) entry which is preliminary data.</text>
</comment>
<evidence type="ECO:0000313" key="2">
    <source>
        <dbReference type="EMBL" id="MDX3022971.1"/>
    </source>
</evidence>
<gene>
    <name evidence="1" type="ORF">PV399_32600</name>
    <name evidence="2" type="ORF">PV666_34595</name>
</gene>
<dbReference type="EMBL" id="JARAWC010000030">
    <property type="protein sequence ID" value="MDX2964422.1"/>
    <property type="molecule type" value="Genomic_DNA"/>
</dbReference>
<dbReference type="Proteomes" id="UP001272987">
    <property type="component" value="Unassembled WGS sequence"/>
</dbReference>
<accession>A0AAP6BGS1</accession>
<dbReference type="AlphaFoldDB" id="A0AAP6BGS1"/>
<protein>
    <submittedName>
        <fullName evidence="1">Uncharacterized protein</fullName>
    </submittedName>
</protein>
<evidence type="ECO:0000313" key="1">
    <source>
        <dbReference type="EMBL" id="MDX2964422.1"/>
    </source>
</evidence>
<name>A0AAP6BGS1_9ACTN</name>
<sequence>MTGAPEPSRLESRKVRRLLLCCLVLPPVASVVASAIGALDLTASLTIMVGADLTLLTILVEITLQGRAAQRAEVKAFRNDDEAVPYLIAHVVQERPRTVDLLEYSAFGALPLLAKLGEEGCTRQVRLLVAHPSAAISDYQRDYRLAEGLRALAYRIPADRAQSIGLQIKCYSETASLRGRLLGKEVLAVGWYSYDDRGLADPGGRPLSGASNSLVGTTVHSAEGRHLMNLYQRVFENLWRDAAEPDQAWEPYRGVLPHLPSAEWLTVVRSHA</sequence>
<dbReference type="EMBL" id="JARAWP010000024">
    <property type="protein sequence ID" value="MDX3022971.1"/>
    <property type="molecule type" value="Genomic_DNA"/>
</dbReference>
<dbReference type="RefSeq" id="WP_010352645.1">
    <property type="nucleotide sequence ID" value="NZ_BCMK01000013.1"/>
</dbReference>